<feature type="transmembrane region" description="Helical" evidence="1">
    <location>
        <begin position="158"/>
        <end position="178"/>
    </location>
</feature>
<accession>A0ABW0E7Q7</accession>
<feature type="transmembrane region" description="Helical" evidence="1">
    <location>
        <begin position="80"/>
        <end position="112"/>
    </location>
</feature>
<feature type="transmembrane region" description="Helical" evidence="1">
    <location>
        <begin position="217"/>
        <end position="241"/>
    </location>
</feature>
<evidence type="ECO:0000313" key="3">
    <source>
        <dbReference type="Proteomes" id="UP001596161"/>
    </source>
</evidence>
<keyword evidence="3" id="KW-1185">Reference proteome</keyword>
<feature type="transmembrane region" description="Helical" evidence="1">
    <location>
        <begin position="118"/>
        <end position="146"/>
    </location>
</feature>
<dbReference type="Proteomes" id="UP001596161">
    <property type="component" value="Unassembled WGS sequence"/>
</dbReference>
<feature type="transmembrane region" description="Helical" evidence="1">
    <location>
        <begin position="253"/>
        <end position="271"/>
    </location>
</feature>
<protein>
    <recommendedName>
        <fullName evidence="4">DUF2029 domain-containing protein</fullName>
    </recommendedName>
</protein>
<keyword evidence="1" id="KW-1133">Transmembrane helix</keyword>
<keyword evidence="1" id="KW-0812">Transmembrane</keyword>
<gene>
    <name evidence="2" type="ORF">ACFPIB_00600</name>
</gene>
<feature type="transmembrane region" description="Helical" evidence="1">
    <location>
        <begin position="28"/>
        <end position="46"/>
    </location>
</feature>
<sequence>MQGKAILLVETELLNWDAEHYHAISKKGYFGINVAFFPLLPAIWRLSGFNAYGITLFNILIFYAGFVWLAGLLSLKKREVLLALSIPGFMFFYVPYTEALFFLLSVLVLYSFKRENLLYLLTGLFFLTLTRTIISVLLPAIILTILLKKQAANRFYSIRTILLCLLVIAMAMAIIVFIQNNQTGEPFGFFTYHRDYWHHYFRIPSFPLGSWENSTRLVLLLDGIGLFISFLCTFRLSVLIWNKFKGQEYDYEGFEILALFYLIGGGFAILLFQGGNIMSMNRYLFATAFFIVIFKHFADWYKFKPAHFFYLFASLEVFWLLFKSYDRLNTFLRLSLASVYYTGILAVFHRSVYVKNTAFVIFYVLNAITQMYCLDVFMSGQWVS</sequence>
<feature type="transmembrane region" description="Helical" evidence="1">
    <location>
        <begin position="331"/>
        <end position="348"/>
    </location>
</feature>
<name>A0ABW0E7Q7_9BACT</name>
<evidence type="ECO:0000256" key="1">
    <source>
        <dbReference type="SAM" id="Phobius"/>
    </source>
</evidence>
<evidence type="ECO:0000313" key="2">
    <source>
        <dbReference type="EMBL" id="MFC5269085.1"/>
    </source>
</evidence>
<dbReference type="EMBL" id="JBHSKT010000001">
    <property type="protein sequence ID" value="MFC5269085.1"/>
    <property type="molecule type" value="Genomic_DNA"/>
</dbReference>
<feature type="transmembrane region" description="Helical" evidence="1">
    <location>
        <begin position="52"/>
        <end position="73"/>
    </location>
</feature>
<feature type="transmembrane region" description="Helical" evidence="1">
    <location>
        <begin position="283"/>
        <end position="301"/>
    </location>
</feature>
<evidence type="ECO:0008006" key="4">
    <source>
        <dbReference type="Google" id="ProtNLM"/>
    </source>
</evidence>
<feature type="transmembrane region" description="Helical" evidence="1">
    <location>
        <begin position="308"/>
        <end position="325"/>
    </location>
</feature>
<comment type="caution">
    <text evidence="2">The sequence shown here is derived from an EMBL/GenBank/DDBJ whole genome shotgun (WGS) entry which is preliminary data.</text>
</comment>
<reference evidence="3" key="1">
    <citation type="journal article" date="2019" name="Int. J. Syst. Evol. Microbiol.">
        <title>The Global Catalogue of Microorganisms (GCM) 10K type strain sequencing project: providing services to taxonomists for standard genome sequencing and annotation.</title>
        <authorList>
            <consortium name="The Broad Institute Genomics Platform"/>
            <consortium name="The Broad Institute Genome Sequencing Center for Infectious Disease"/>
            <person name="Wu L."/>
            <person name="Ma J."/>
        </authorList>
    </citation>
    <scope>NUCLEOTIDE SEQUENCE [LARGE SCALE GENOMIC DNA]</scope>
    <source>
        <strain evidence="3">KACC 12602</strain>
    </source>
</reference>
<keyword evidence="1" id="KW-0472">Membrane</keyword>
<organism evidence="2 3">
    <name type="scientific">Adhaeribacter terreus</name>
    <dbReference type="NCBI Taxonomy" id="529703"/>
    <lineage>
        <taxon>Bacteria</taxon>
        <taxon>Pseudomonadati</taxon>
        <taxon>Bacteroidota</taxon>
        <taxon>Cytophagia</taxon>
        <taxon>Cytophagales</taxon>
        <taxon>Hymenobacteraceae</taxon>
        <taxon>Adhaeribacter</taxon>
    </lineage>
</organism>
<proteinExistence type="predicted"/>
<feature type="transmembrane region" description="Helical" evidence="1">
    <location>
        <begin position="360"/>
        <end position="383"/>
    </location>
</feature>